<evidence type="ECO:0000256" key="5">
    <source>
        <dbReference type="ARBA" id="ARBA00070588"/>
    </source>
</evidence>
<feature type="chain" id="PRO_5020492487" description="Osmotically-inducible protein Y" evidence="6">
    <location>
        <begin position="26"/>
        <end position="106"/>
    </location>
</feature>
<evidence type="ECO:0000259" key="7">
    <source>
        <dbReference type="PROSITE" id="PS50914"/>
    </source>
</evidence>
<dbReference type="InterPro" id="IPR014004">
    <property type="entry name" value="Transpt-assoc_nodulatn_dom_bac"/>
</dbReference>
<dbReference type="InterPro" id="IPR007055">
    <property type="entry name" value="BON_dom"/>
</dbReference>
<proteinExistence type="predicted"/>
<comment type="subcellular location">
    <subcellularLocation>
        <location evidence="1">Periplasm</location>
    </subcellularLocation>
</comment>
<evidence type="ECO:0000313" key="9">
    <source>
        <dbReference type="Proteomes" id="UP000295106"/>
    </source>
</evidence>
<dbReference type="InterPro" id="IPR051686">
    <property type="entry name" value="Lipoprotein_DolP"/>
</dbReference>
<dbReference type="AlphaFoldDB" id="A0A4R2MWQ6"/>
<comment type="caution">
    <text evidence="8">The sequence shown here is derived from an EMBL/GenBank/DDBJ whole genome shotgun (WGS) entry which is preliminary data.</text>
</comment>
<dbReference type="Proteomes" id="UP000295106">
    <property type="component" value="Unassembled WGS sequence"/>
</dbReference>
<feature type="signal peptide" evidence="6">
    <location>
        <begin position="1"/>
        <end position="25"/>
    </location>
</feature>
<dbReference type="PANTHER" id="PTHR34606:SF16">
    <property type="entry name" value="BON DOMAIN-CONTAINING PROTEIN"/>
    <property type="match status" value="1"/>
</dbReference>
<dbReference type="PANTHER" id="PTHR34606">
    <property type="entry name" value="BON DOMAIN-CONTAINING PROTEIN"/>
    <property type="match status" value="1"/>
</dbReference>
<dbReference type="GO" id="GO:0042597">
    <property type="term" value="C:periplasmic space"/>
    <property type="evidence" value="ECO:0007669"/>
    <property type="project" value="UniProtKB-SubCell"/>
</dbReference>
<organism evidence="8 9">
    <name type="scientific">Rubrivivax gelatinosus</name>
    <name type="common">Rhodocyclus gelatinosus</name>
    <name type="synonym">Rhodopseudomonas gelatinosa</name>
    <dbReference type="NCBI Taxonomy" id="28068"/>
    <lineage>
        <taxon>Bacteria</taxon>
        <taxon>Pseudomonadati</taxon>
        <taxon>Pseudomonadota</taxon>
        <taxon>Betaproteobacteria</taxon>
        <taxon>Burkholderiales</taxon>
        <taxon>Sphaerotilaceae</taxon>
        <taxon>Rubrivivax</taxon>
    </lineage>
</organism>
<dbReference type="Pfam" id="PF04972">
    <property type="entry name" value="BON"/>
    <property type="match status" value="1"/>
</dbReference>
<dbReference type="SMART" id="SM00749">
    <property type="entry name" value="BON"/>
    <property type="match status" value="1"/>
</dbReference>
<evidence type="ECO:0000256" key="4">
    <source>
        <dbReference type="ARBA" id="ARBA00022764"/>
    </source>
</evidence>
<name>A0A4R2MWQ6_RUBGE</name>
<keyword evidence="4" id="KW-0574">Periplasm</keyword>
<keyword evidence="2 6" id="KW-0732">Signal</keyword>
<dbReference type="EMBL" id="SLXD01000002">
    <property type="protein sequence ID" value="TCP04573.1"/>
    <property type="molecule type" value="Genomic_DNA"/>
</dbReference>
<reference evidence="8 9" key="1">
    <citation type="submission" date="2019-03" db="EMBL/GenBank/DDBJ databases">
        <title>Genomic Encyclopedia of Type Strains, Phase IV (KMG-IV): sequencing the most valuable type-strain genomes for metagenomic binning, comparative biology and taxonomic classification.</title>
        <authorList>
            <person name="Goeker M."/>
        </authorList>
    </citation>
    <scope>NUCLEOTIDE SEQUENCE [LARGE SCALE GENOMIC DNA]</scope>
    <source>
        <strain evidence="8 9">DSM 1709</strain>
    </source>
</reference>
<evidence type="ECO:0000313" key="8">
    <source>
        <dbReference type="EMBL" id="TCP04573.1"/>
    </source>
</evidence>
<accession>A0A4R2MWQ6</accession>
<dbReference type="GeneID" id="99684886"/>
<feature type="domain" description="BON" evidence="7">
    <location>
        <begin position="38"/>
        <end position="106"/>
    </location>
</feature>
<dbReference type="OrthoDB" id="7360581at2"/>
<gene>
    <name evidence="8" type="ORF">EV684_102329</name>
</gene>
<evidence type="ECO:0000256" key="3">
    <source>
        <dbReference type="ARBA" id="ARBA00022737"/>
    </source>
</evidence>
<protein>
    <recommendedName>
        <fullName evidence="5">Osmotically-inducible protein Y</fullName>
    </recommendedName>
</protein>
<dbReference type="RefSeq" id="WP_132645071.1">
    <property type="nucleotide sequence ID" value="NZ_CP181386.1"/>
</dbReference>
<evidence type="ECO:0000256" key="2">
    <source>
        <dbReference type="ARBA" id="ARBA00022729"/>
    </source>
</evidence>
<evidence type="ECO:0000256" key="1">
    <source>
        <dbReference type="ARBA" id="ARBA00004418"/>
    </source>
</evidence>
<keyword evidence="3" id="KW-0677">Repeat</keyword>
<dbReference type="FunFam" id="3.30.1340.30:FF:000001">
    <property type="entry name" value="Molecular chaperone OsmY"/>
    <property type="match status" value="1"/>
</dbReference>
<evidence type="ECO:0000256" key="6">
    <source>
        <dbReference type="SAM" id="SignalP"/>
    </source>
</evidence>
<dbReference type="Gene3D" id="3.30.1340.30">
    <property type="match status" value="1"/>
</dbReference>
<dbReference type="PROSITE" id="PS50914">
    <property type="entry name" value="BON"/>
    <property type="match status" value="1"/>
</dbReference>
<sequence length="106" mass="11153">MNLIRNTLAATITAVAALVVLPGCAVTRDQSTVGEYIDDSAITTAVKAKFVEDKSVDATAISVETLRGEVMLSGFAKSGTEKARAETLARSVKGVKQVKNQLEVRG</sequence>